<comment type="caution">
    <text evidence="1">The sequence shown here is derived from an EMBL/GenBank/DDBJ whole genome shotgun (WGS) entry which is preliminary data.</text>
</comment>
<name>A0A0G9MPW4_9SPHN</name>
<accession>A0A0G9MPW4</accession>
<dbReference type="RefSeq" id="WP_047006700.1">
    <property type="nucleotide sequence ID" value="NZ_CP018097.1"/>
</dbReference>
<dbReference type="Proteomes" id="UP000053070">
    <property type="component" value="Unassembled WGS sequence"/>
</dbReference>
<keyword evidence="2" id="KW-1185">Reference proteome</keyword>
<dbReference type="EMBL" id="LBHC01000002">
    <property type="protein sequence ID" value="KLE31348.1"/>
    <property type="molecule type" value="Genomic_DNA"/>
</dbReference>
<dbReference type="PATRIC" id="fig|502682.8.peg.1424"/>
<dbReference type="KEGG" id="egn:BMF35_a0396"/>
<organism evidence="1 2">
    <name type="scientific">Aurantiacibacter gangjinensis</name>
    <dbReference type="NCBI Taxonomy" id="502682"/>
    <lineage>
        <taxon>Bacteria</taxon>
        <taxon>Pseudomonadati</taxon>
        <taxon>Pseudomonadota</taxon>
        <taxon>Alphaproteobacteria</taxon>
        <taxon>Sphingomonadales</taxon>
        <taxon>Erythrobacteraceae</taxon>
        <taxon>Aurantiacibacter</taxon>
    </lineage>
</organism>
<reference evidence="1 2" key="1">
    <citation type="submission" date="2015-04" db="EMBL/GenBank/DDBJ databases">
        <title>The draft genome sequence of Erythrobacr gangjinensis K7-2.</title>
        <authorList>
            <person name="Zhuang L."/>
            <person name="Liu Y."/>
            <person name="Shao Z."/>
        </authorList>
    </citation>
    <scope>NUCLEOTIDE SEQUENCE [LARGE SCALE GENOMIC DNA]</scope>
    <source>
        <strain evidence="1 2">K7-2</strain>
    </source>
</reference>
<proteinExistence type="predicted"/>
<gene>
    <name evidence="1" type="ORF">AAW01_06990</name>
</gene>
<protein>
    <submittedName>
        <fullName evidence="1">Uncharacterized protein</fullName>
    </submittedName>
</protein>
<dbReference type="AlphaFoldDB" id="A0A0G9MPW4"/>
<dbReference type="STRING" id="502682.BMF35_a0396"/>
<evidence type="ECO:0000313" key="2">
    <source>
        <dbReference type="Proteomes" id="UP000053070"/>
    </source>
</evidence>
<evidence type="ECO:0000313" key="1">
    <source>
        <dbReference type="EMBL" id="KLE31348.1"/>
    </source>
</evidence>
<sequence length="61" mass="6779">MDQRTLWLSIIMVGGVLAVANAWRGAVLIRDGEKTRGSRHMMFTAAILMLTTVALLLHQQD</sequence>